<evidence type="ECO:0000313" key="4">
    <source>
        <dbReference type="EMBL" id="RKN09444.1"/>
    </source>
</evidence>
<feature type="chain" id="PRO_5017389973" description="Galactose oxidase" evidence="3">
    <location>
        <begin position="30"/>
        <end position="359"/>
    </location>
</feature>
<dbReference type="Gene3D" id="2.120.10.80">
    <property type="entry name" value="Kelch-type beta propeller"/>
    <property type="match status" value="2"/>
</dbReference>
<dbReference type="InterPro" id="IPR006652">
    <property type="entry name" value="Kelch_1"/>
</dbReference>
<protein>
    <recommendedName>
        <fullName evidence="8">Galactose oxidase</fullName>
    </recommendedName>
</protein>
<dbReference type="AlphaFoldDB" id="A0A3A9WJ12"/>
<dbReference type="SMART" id="SM00612">
    <property type="entry name" value="Kelch"/>
    <property type="match status" value="4"/>
</dbReference>
<dbReference type="EMBL" id="RBDY01000008">
    <property type="protein sequence ID" value="RKN23157.1"/>
    <property type="molecule type" value="Genomic_DNA"/>
</dbReference>
<proteinExistence type="predicted"/>
<keyword evidence="2" id="KW-0677">Repeat</keyword>
<dbReference type="Proteomes" id="UP000275024">
    <property type="component" value="Unassembled WGS sequence"/>
</dbReference>
<evidence type="ECO:0000256" key="1">
    <source>
        <dbReference type="ARBA" id="ARBA00022441"/>
    </source>
</evidence>
<reference evidence="6 7" key="1">
    <citation type="submission" date="2018-09" db="EMBL/GenBank/DDBJ databases">
        <title>Streptomyces sp. nov. DS1-2, an endophytic actinomycete isolated from roots of Dendrobium scabrilingue.</title>
        <authorList>
            <person name="Kuncharoen N."/>
            <person name="Kudo T."/>
            <person name="Ohkuma M."/>
            <person name="Yuki M."/>
            <person name="Tanasupawat S."/>
        </authorList>
    </citation>
    <scope>NUCLEOTIDE SEQUENCE [LARGE SCALE GENOMIC DNA]</scope>
    <source>
        <strain evidence="4 7">AZ1-7</strain>
        <strain evidence="5 6">DS1-2</strain>
    </source>
</reference>
<gene>
    <name evidence="5" type="ORF">D7318_13310</name>
    <name evidence="4" type="ORF">D7319_13215</name>
</gene>
<dbReference type="InterPro" id="IPR011043">
    <property type="entry name" value="Gal_Oxase/kelch_b-propeller"/>
</dbReference>
<dbReference type="InterPro" id="IPR015915">
    <property type="entry name" value="Kelch-typ_b-propeller"/>
</dbReference>
<evidence type="ECO:0000313" key="6">
    <source>
        <dbReference type="Proteomes" id="UP000268652"/>
    </source>
</evidence>
<comment type="caution">
    <text evidence="4">The sequence shown here is derived from an EMBL/GenBank/DDBJ whole genome shotgun (WGS) entry which is preliminary data.</text>
</comment>
<dbReference type="EMBL" id="RBDX01000008">
    <property type="protein sequence ID" value="RKN09444.1"/>
    <property type="molecule type" value="Genomic_DNA"/>
</dbReference>
<dbReference type="Proteomes" id="UP000268652">
    <property type="component" value="Unassembled WGS sequence"/>
</dbReference>
<accession>A0A3A9WJ12</accession>
<name>A0A3A9WJ12_9ACTN</name>
<dbReference type="Pfam" id="PF01344">
    <property type="entry name" value="Kelch_1"/>
    <property type="match status" value="1"/>
</dbReference>
<dbReference type="OrthoDB" id="3676679at2"/>
<keyword evidence="6" id="KW-1185">Reference proteome</keyword>
<evidence type="ECO:0000256" key="2">
    <source>
        <dbReference type="ARBA" id="ARBA00022737"/>
    </source>
</evidence>
<sequence length="359" mass="37494">MGRRGVVKALASGGVLAAGVSALARPAGAAGAVAAEPSPGPAAVRARWRPRSPLPVKRAEVAVAALGGRMYVVGGTVQNGDEPPVWATTAVHGYDPRRDRWAEHAPLPRPLTHVGAAALDGRLYVFGGFVTAVHMRPQPDAYVFDPRRNQWSRLPDLPVALGSIAVAAVGGRLHLLGGRDSRRVETPEGSPVSFGLGTVRTHHVYDPVRRSYSTAPSLPGEPRDHAGVAVLDGRVHLVGGRVEDTVDNLTRHDVYDPRRACWTRAAPLPVARSAGAAVALDGRLVYAGGECRPGGDEETFGDVTVYDPRADRWDAVTDVPGSRHGFGAAALDGRAYFAAGAPSCGGGASADTVELTLSH</sequence>
<dbReference type="InterPro" id="IPR011498">
    <property type="entry name" value="Kelch_2"/>
</dbReference>
<keyword evidence="3" id="KW-0732">Signal</keyword>
<evidence type="ECO:0000256" key="3">
    <source>
        <dbReference type="SAM" id="SignalP"/>
    </source>
</evidence>
<dbReference type="SUPFAM" id="SSF50965">
    <property type="entry name" value="Galactose oxidase, central domain"/>
    <property type="match status" value="1"/>
</dbReference>
<organism evidence="4 7">
    <name type="scientific">Streptomyces radicis</name>
    <dbReference type="NCBI Taxonomy" id="1750517"/>
    <lineage>
        <taxon>Bacteria</taxon>
        <taxon>Bacillati</taxon>
        <taxon>Actinomycetota</taxon>
        <taxon>Actinomycetes</taxon>
        <taxon>Kitasatosporales</taxon>
        <taxon>Streptomycetaceae</taxon>
        <taxon>Streptomyces</taxon>
    </lineage>
</organism>
<dbReference type="RefSeq" id="WP_120697327.1">
    <property type="nucleotide sequence ID" value="NZ_RBDX01000008.1"/>
</dbReference>
<dbReference type="PANTHER" id="PTHR24412">
    <property type="entry name" value="KELCH PROTEIN"/>
    <property type="match status" value="1"/>
</dbReference>
<keyword evidence="1" id="KW-0880">Kelch repeat</keyword>
<evidence type="ECO:0008006" key="8">
    <source>
        <dbReference type="Google" id="ProtNLM"/>
    </source>
</evidence>
<dbReference type="Pfam" id="PF07646">
    <property type="entry name" value="Kelch_2"/>
    <property type="match status" value="1"/>
</dbReference>
<evidence type="ECO:0000313" key="5">
    <source>
        <dbReference type="EMBL" id="RKN23157.1"/>
    </source>
</evidence>
<evidence type="ECO:0000313" key="7">
    <source>
        <dbReference type="Proteomes" id="UP000275024"/>
    </source>
</evidence>
<feature type="signal peptide" evidence="3">
    <location>
        <begin position="1"/>
        <end position="29"/>
    </location>
</feature>
<dbReference type="PANTHER" id="PTHR24412:SF489">
    <property type="entry name" value="RING FINGER DOMAIN AND KELCH REPEAT-CONTAINING PROTEIN DDB_G0271372"/>
    <property type="match status" value="1"/>
</dbReference>